<dbReference type="SUPFAM" id="SSF75011">
    <property type="entry name" value="3-carboxy-cis,cis-mucoante lactonizing enzyme"/>
    <property type="match status" value="1"/>
</dbReference>
<dbReference type="Gene3D" id="2.130.10.10">
    <property type="entry name" value="YVTN repeat-like/Quinoprotein amine dehydrogenase"/>
    <property type="match status" value="1"/>
</dbReference>
<sequence length="344" mass="37762">MRQSTGFHMYVSYQDDDKVSIYRVDRESGDLTLQEEVAIEGGPAPMAISPDQQVLHVGRRGSQQLSSYRIDRRAGGLTHIGSVSLQGEPVYVSTDRTGRFVLSAYYYQSTAGVHAVGSDGAAVAPPVEWRLTAHGAHAIQTDRSNRFAFVPHIANRGPNAIFQFRFDERTGRLTPNTPERYSPTEYLGPRAFVFHPVLDTVYFSDEQGGSVTGYNLDPTRGTLTPFQTISTLPSGYDEPNTCSQIHIAPSGRFLYAPNRGHNSVASFIVDQASGRLTATGRVATEPVPRAFNLDPLGRFLYVGGLDSGRLASYQIDPQSGELTPMETYVGGRRPMWVLLTDLVV</sequence>
<dbReference type="InterPro" id="IPR019405">
    <property type="entry name" value="Lactonase_7-beta_prop"/>
</dbReference>
<evidence type="ECO:0000256" key="1">
    <source>
        <dbReference type="ARBA" id="ARBA00005564"/>
    </source>
</evidence>
<evidence type="ECO:0000313" key="2">
    <source>
        <dbReference type="EMBL" id="SVA64902.1"/>
    </source>
</evidence>
<proteinExistence type="inferred from homology"/>
<accession>A0A381XK71</accession>
<reference evidence="2" key="1">
    <citation type="submission" date="2018-05" db="EMBL/GenBank/DDBJ databases">
        <authorList>
            <person name="Lanie J.A."/>
            <person name="Ng W.-L."/>
            <person name="Kazmierczak K.M."/>
            <person name="Andrzejewski T.M."/>
            <person name="Davidsen T.M."/>
            <person name="Wayne K.J."/>
            <person name="Tettelin H."/>
            <person name="Glass J.I."/>
            <person name="Rusch D."/>
            <person name="Podicherti R."/>
            <person name="Tsui H.-C.T."/>
            <person name="Winkler M.E."/>
        </authorList>
    </citation>
    <scope>NUCLEOTIDE SEQUENCE</scope>
</reference>
<dbReference type="EMBL" id="UINC01015407">
    <property type="protein sequence ID" value="SVA64902.1"/>
    <property type="molecule type" value="Genomic_DNA"/>
</dbReference>
<dbReference type="PANTHER" id="PTHR30344:SF1">
    <property type="entry name" value="6-PHOSPHOGLUCONOLACTONASE"/>
    <property type="match status" value="1"/>
</dbReference>
<gene>
    <name evidence="2" type="ORF">METZ01_LOCUS117756</name>
</gene>
<dbReference type="AlphaFoldDB" id="A0A381XK71"/>
<dbReference type="InterPro" id="IPR015943">
    <property type="entry name" value="WD40/YVTN_repeat-like_dom_sf"/>
</dbReference>
<dbReference type="GO" id="GO:0017057">
    <property type="term" value="F:6-phosphogluconolactonase activity"/>
    <property type="evidence" value="ECO:0007669"/>
    <property type="project" value="TreeGrafter"/>
</dbReference>
<name>A0A381XK71_9ZZZZ</name>
<organism evidence="2">
    <name type="scientific">marine metagenome</name>
    <dbReference type="NCBI Taxonomy" id="408172"/>
    <lineage>
        <taxon>unclassified sequences</taxon>
        <taxon>metagenomes</taxon>
        <taxon>ecological metagenomes</taxon>
    </lineage>
</organism>
<protein>
    <recommendedName>
        <fullName evidence="3">6-phosphogluconolactonase</fullName>
    </recommendedName>
</protein>
<dbReference type="InterPro" id="IPR050282">
    <property type="entry name" value="Cycloisomerase_2"/>
</dbReference>
<comment type="similarity">
    <text evidence="1">Belongs to the cycloisomerase 2 family.</text>
</comment>
<evidence type="ECO:0008006" key="3">
    <source>
        <dbReference type="Google" id="ProtNLM"/>
    </source>
</evidence>
<dbReference type="GO" id="GO:0005829">
    <property type="term" value="C:cytosol"/>
    <property type="evidence" value="ECO:0007669"/>
    <property type="project" value="TreeGrafter"/>
</dbReference>
<dbReference type="PANTHER" id="PTHR30344">
    <property type="entry name" value="6-PHOSPHOGLUCONOLACTONASE-RELATED"/>
    <property type="match status" value="1"/>
</dbReference>
<dbReference type="Pfam" id="PF10282">
    <property type="entry name" value="Lactonase"/>
    <property type="match status" value="1"/>
</dbReference>